<dbReference type="FunFam" id="3.40.50.1100:FF:000005">
    <property type="entry name" value="Threonine dehydratase catabolic"/>
    <property type="match status" value="1"/>
</dbReference>
<dbReference type="Pfam" id="PF13380">
    <property type="entry name" value="CoA_binding_2"/>
    <property type="match status" value="1"/>
</dbReference>
<dbReference type="GO" id="GO:0030170">
    <property type="term" value="F:pyridoxal phosphate binding"/>
    <property type="evidence" value="ECO:0007669"/>
    <property type="project" value="InterPro"/>
</dbReference>
<dbReference type="GO" id="GO:0009097">
    <property type="term" value="P:isoleucine biosynthetic process"/>
    <property type="evidence" value="ECO:0007669"/>
    <property type="project" value="UniProtKB-UniPathway"/>
</dbReference>
<keyword evidence="10" id="KW-1185">Reference proteome</keyword>
<dbReference type="SUPFAM" id="SSF55021">
    <property type="entry name" value="ACT-like"/>
    <property type="match status" value="1"/>
</dbReference>
<keyword evidence="5" id="KW-0663">Pyridoxal phosphate</keyword>
<dbReference type="FunFam" id="3.40.50.1100:FF:000007">
    <property type="entry name" value="L-threonine dehydratase catabolic TdcB"/>
    <property type="match status" value="1"/>
</dbReference>
<dbReference type="InterPro" id="IPR001926">
    <property type="entry name" value="TrpB-like_PALP"/>
</dbReference>
<proteinExistence type="inferred from homology"/>
<dbReference type="GO" id="GO:0006567">
    <property type="term" value="P:L-threonine catabolic process"/>
    <property type="evidence" value="ECO:0007669"/>
    <property type="project" value="InterPro"/>
</dbReference>
<dbReference type="InterPro" id="IPR044561">
    <property type="entry name" value="ACT_ThrD-II-like"/>
</dbReference>
<dbReference type="InterPro" id="IPR045865">
    <property type="entry name" value="ACT-like_dom_sf"/>
</dbReference>
<dbReference type="CDD" id="cd04886">
    <property type="entry name" value="ACT_ThrD-II-like"/>
    <property type="match status" value="1"/>
</dbReference>
<dbReference type="GO" id="GO:0004794">
    <property type="term" value="F:threonine deaminase activity"/>
    <property type="evidence" value="ECO:0007669"/>
    <property type="project" value="UniProtKB-EC"/>
</dbReference>
<evidence type="ECO:0000256" key="3">
    <source>
        <dbReference type="ARBA" id="ARBA00010869"/>
    </source>
</evidence>
<dbReference type="eggNOG" id="COG1171">
    <property type="taxonomic scope" value="Bacteria"/>
</dbReference>
<dbReference type="InterPro" id="IPR036291">
    <property type="entry name" value="NAD(P)-bd_dom_sf"/>
</dbReference>
<dbReference type="UniPathway" id="UPA00047">
    <property type="reaction ID" value="UER00054"/>
</dbReference>
<evidence type="ECO:0000256" key="2">
    <source>
        <dbReference type="ARBA" id="ARBA00004810"/>
    </source>
</evidence>
<dbReference type="GO" id="GO:0003941">
    <property type="term" value="F:L-serine ammonia-lyase activity"/>
    <property type="evidence" value="ECO:0007669"/>
    <property type="project" value="UniProtKB-EC"/>
</dbReference>
<dbReference type="InterPro" id="IPR002912">
    <property type="entry name" value="ACT_dom"/>
</dbReference>
<dbReference type="STRING" id="360107.CHAB381_1373"/>
<sequence>MNEIEKMFKSMRNIAIVGLSPDENKPSHKVAKFLQEQGFKIYPIYPEEDKILGRKVYRSLNEIADSIDTVVMFRKSEFAEILLKDVILKKAKNFWLQLGIKNENAKKISEQNGINFVQDHCIMIEFQNFKKEKKMVDLNKIIQAKRTISGFIAETSCDLAPKLSEIYGAKIYLKKENLQTTGAYKIRGAFNKIAHLSEDDKKRGVVAASAGNHAQGVAISAKHFGVKATIVMPEATPLLKVAGTKSLGAEVILKGDNFDEAYAYALKYTKEHDKIFVHPFDDEFVQAGQGTIALEMLESVPDLDYVVLPVGGGGLISGVASYIKQVNPECKVIAVGAKGAPAMHDSFLAKKVINSKSVRTIADGIAVRDASEITLKIILETVDEFVQVDDNEIANAILYLLEQQKIIVEGAGAAGVAALMNRKFKFEKGKKIGIIISGGNIDVQMLNIIIEKGLRKSKRKMTVNVTLVDKPGALLGLTEAIQKANANIVKIDYDRFSTNIEYGDAVITITLETKGEKHQEEVRKSLLDEGYKFNEIM</sequence>
<dbReference type="GO" id="GO:0006565">
    <property type="term" value="P:L-serine catabolic process"/>
    <property type="evidence" value="ECO:0007669"/>
    <property type="project" value="TreeGrafter"/>
</dbReference>
<dbReference type="NCBIfam" id="TIGR01127">
    <property type="entry name" value="ilvA_1Cterm"/>
    <property type="match status" value="1"/>
</dbReference>
<comment type="cofactor">
    <cofactor evidence="1">
        <name>pyridoxal 5'-phosphate</name>
        <dbReference type="ChEBI" id="CHEBI:597326"/>
    </cofactor>
</comment>
<dbReference type="InterPro" id="IPR036052">
    <property type="entry name" value="TrpB-like_PALP_sf"/>
</dbReference>
<protein>
    <submittedName>
        <fullName evidence="9">Threonine dehydratase</fullName>
        <ecNumber evidence="9">4.3.1.19</ecNumber>
    </submittedName>
</protein>
<keyword evidence="4" id="KW-0412">Isoleucine biosynthesis</keyword>
<name>A7I331_CAMHC</name>
<dbReference type="SUPFAM" id="SSF53686">
    <property type="entry name" value="Tryptophan synthase beta subunit-like PLP-dependent enzymes"/>
    <property type="match status" value="1"/>
</dbReference>
<dbReference type="InterPro" id="IPR003781">
    <property type="entry name" value="CoA-bd"/>
</dbReference>
<accession>A7I331</accession>
<dbReference type="EC" id="4.3.1.19" evidence="9"/>
<feature type="domain" description="ACT" evidence="8">
    <location>
        <begin position="462"/>
        <end position="537"/>
    </location>
</feature>
<evidence type="ECO:0000256" key="1">
    <source>
        <dbReference type="ARBA" id="ARBA00001933"/>
    </source>
</evidence>
<comment type="pathway">
    <text evidence="2">Amino-acid biosynthesis; L-isoleucine biosynthesis; 2-oxobutanoate from L-threonine: step 1/1.</text>
</comment>
<dbReference type="PANTHER" id="PTHR48078:SF6">
    <property type="entry name" value="L-THREONINE DEHYDRATASE CATABOLIC TDCB"/>
    <property type="match status" value="1"/>
</dbReference>
<dbReference type="CDD" id="cd01562">
    <property type="entry name" value="Thr-dehyd"/>
    <property type="match status" value="1"/>
</dbReference>
<dbReference type="PROSITE" id="PS51671">
    <property type="entry name" value="ACT"/>
    <property type="match status" value="1"/>
</dbReference>
<reference evidence="10" key="1">
    <citation type="submission" date="2007-07" db="EMBL/GenBank/DDBJ databases">
        <title>Complete genome sequence of Campylobacter hominis ATCC BAA-381, a commensal isolated from the human gastrointestinal tract.</title>
        <authorList>
            <person name="Fouts D.E."/>
            <person name="Mongodin E.F."/>
            <person name="Puiu D."/>
            <person name="Sebastian Y."/>
            <person name="Miller W.G."/>
            <person name="Mandrell R.E."/>
            <person name="Nelson K.E."/>
        </authorList>
    </citation>
    <scope>NUCLEOTIDE SEQUENCE [LARGE SCALE GENOMIC DNA]</scope>
    <source>
        <strain evidence="10">ATCC BAA-381 / LMG 19568 / NCTC 13146 / CH001A</strain>
    </source>
</reference>
<gene>
    <name evidence="9" type="primary">ilvA</name>
    <name evidence="9" type="ordered locus">CHAB381_1373</name>
</gene>
<evidence type="ECO:0000256" key="7">
    <source>
        <dbReference type="ARBA" id="ARBA00049406"/>
    </source>
</evidence>
<evidence type="ECO:0000259" key="8">
    <source>
        <dbReference type="PROSITE" id="PS51671"/>
    </source>
</evidence>
<organism evidence="9 10">
    <name type="scientific">Campylobacter hominis (strain ATCC BAA-381 / DSM 21671 / CCUG 45161 / LMG 19568 / NCTC 13146 / CH001A)</name>
    <dbReference type="NCBI Taxonomy" id="360107"/>
    <lineage>
        <taxon>Bacteria</taxon>
        <taxon>Pseudomonadati</taxon>
        <taxon>Campylobacterota</taxon>
        <taxon>Epsilonproteobacteria</taxon>
        <taxon>Campylobacterales</taxon>
        <taxon>Campylobacteraceae</taxon>
        <taxon>Campylobacter</taxon>
    </lineage>
</organism>
<evidence type="ECO:0000256" key="4">
    <source>
        <dbReference type="ARBA" id="ARBA00022624"/>
    </source>
</evidence>
<dbReference type="PROSITE" id="PS00165">
    <property type="entry name" value="DEHYDRATASE_SER_THR"/>
    <property type="match status" value="1"/>
</dbReference>
<dbReference type="EMBL" id="CP000776">
    <property type="protein sequence ID" value="ABS52379.1"/>
    <property type="molecule type" value="Genomic_DNA"/>
</dbReference>
<dbReference type="KEGG" id="cha:CHAB381_1373"/>
<dbReference type="PANTHER" id="PTHR48078">
    <property type="entry name" value="THREONINE DEHYDRATASE, MITOCHONDRIAL-RELATED"/>
    <property type="match status" value="1"/>
</dbReference>
<dbReference type="AlphaFoldDB" id="A7I331"/>
<evidence type="ECO:0000313" key="9">
    <source>
        <dbReference type="EMBL" id="ABS52379.1"/>
    </source>
</evidence>
<dbReference type="HOGENOM" id="CLU_021152_4_1_7"/>
<dbReference type="SUPFAM" id="SSF51735">
    <property type="entry name" value="NAD(P)-binding Rossmann-fold domains"/>
    <property type="match status" value="1"/>
</dbReference>
<evidence type="ECO:0000256" key="5">
    <source>
        <dbReference type="ARBA" id="ARBA00022898"/>
    </source>
</evidence>
<dbReference type="SMART" id="SM00881">
    <property type="entry name" value="CoA_binding"/>
    <property type="match status" value="1"/>
</dbReference>
<evidence type="ECO:0000313" key="10">
    <source>
        <dbReference type="Proteomes" id="UP000002407"/>
    </source>
</evidence>
<dbReference type="InterPro" id="IPR000634">
    <property type="entry name" value="Ser/Thr_deHydtase_PyrdxlP-BS"/>
</dbReference>
<dbReference type="Proteomes" id="UP000002407">
    <property type="component" value="Chromosome"/>
</dbReference>
<keyword evidence="6 9" id="KW-0456">Lyase</keyword>
<dbReference type="InterPro" id="IPR050147">
    <property type="entry name" value="Ser/Thr_Dehydratase"/>
</dbReference>
<dbReference type="Pfam" id="PF00291">
    <property type="entry name" value="PALP"/>
    <property type="match status" value="1"/>
</dbReference>
<keyword evidence="4" id="KW-0100">Branched-chain amino acid biosynthesis</keyword>
<comment type="similarity">
    <text evidence="3">Belongs to the serine/threonine dehydratase family.</text>
</comment>
<dbReference type="Gene3D" id="3.40.50.1100">
    <property type="match status" value="2"/>
</dbReference>
<dbReference type="Gene3D" id="3.40.50.720">
    <property type="entry name" value="NAD(P)-binding Rossmann-like Domain"/>
    <property type="match status" value="1"/>
</dbReference>
<dbReference type="InterPro" id="IPR005789">
    <property type="entry name" value="Thr_deHydtase_catblc"/>
</dbReference>
<evidence type="ECO:0000256" key="6">
    <source>
        <dbReference type="ARBA" id="ARBA00023239"/>
    </source>
</evidence>
<comment type="catalytic activity">
    <reaction evidence="7">
        <text>L-serine = pyruvate + NH4(+)</text>
        <dbReference type="Rhea" id="RHEA:19169"/>
        <dbReference type="ChEBI" id="CHEBI:15361"/>
        <dbReference type="ChEBI" id="CHEBI:28938"/>
        <dbReference type="ChEBI" id="CHEBI:33384"/>
        <dbReference type="EC" id="4.3.1.17"/>
    </reaction>
</comment>
<keyword evidence="4" id="KW-0028">Amino-acid biosynthesis</keyword>